<proteinExistence type="predicted"/>
<dbReference type="Pfam" id="PF07093">
    <property type="entry name" value="SGT1"/>
    <property type="match status" value="1"/>
</dbReference>
<dbReference type="RefSeq" id="XP_022838695.1">
    <property type="nucleotide sequence ID" value="XM_022984420.1"/>
</dbReference>
<evidence type="ECO:0000256" key="1">
    <source>
        <dbReference type="SAM" id="Coils"/>
    </source>
</evidence>
<reference evidence="3 4" key="2">
    <citation type="journal article" date="2014" name="BMC Genomics">
        <title>An improved genome of the model marine alga Ostreococcus tauri unfolds by assessing Illumina de novo assemblies.</title>
        <authorList>
            <person name="Blanc-Mathieu R."/>
            <person name="Verhelst B."/>
            <person name="Derelle E."/>
            <person name="Rombauts S."/>
            <person name="Bouget F.Y."/>
            <person name="Carre I."/>
            <person name="Chateau A."/>
            <person name="Eyre-Walker A."/>
            <person name="Grimsley N."/>
            <person name="Moreau H."/>
            <person name="Piegu B."/>
            <person name="Rivals E."/>
            <person name="Schackwitz W."/>
            <person name="Van de Peer Y."/>
            <person name="Piganeau G."/>
        </authorList>
    </citation>
    <scope>NUCLEOTIDE SEQUENCE [LARGE SCALE GENOMIC DNA]</scope>
    <source>
        <strain evidence="4">OTTH 0595 / CCAP 157/2 / RCC745</strain>
    </source>
</reference>
<dbReference type="GeneID" id="9833186"/>
<reference evidence="4" key="1">
    <citation type="journal article" date="2006" name="Proc. Natl. Acad. Sci. U.S.A.">
        <title>Genome analysis of the smallest free-living eukaryote Ostreococcus tauri unveils many unique features.</title>
        <authorList>
            <person name="Derelle E."/>
            <person name="Ferraz C."/>
            <person name="Rombauts S."/>
            <person name="Rouze P."/>
            <person name="Worden A.Z."/>
            <person name="Robbens S."/>
            <person name="Partensky F."/>
            <person name="Degroeve S."/>
            <person name="Echeynie S."/>
            <person name="Cooke R."/>
            <person name="Saeys Y."/>
            <person name="Wuyts J."/>
            <person name="Jabbari K."/>
            <person name="Bowler C."/>
            <person name="Panaud O."/>
            <person name="Piegu B."/>
            <person name="Ball S.G."/>
            <person name="Ral J.-P."/>
            <person name="Bouget F.-Y."/>
            <person name="Piganeau G."/>
            <person name="De Baets B."/>
            <person name="Picard A."/>
            <person name="Delseny M."/>
            <person name="Demaille J."/>
            <person name="Van de Peer Y."/>
            <person name="Moreau H."/>
        </authorList>
    </citation>
    <scope>NUCLEOTIDE SEQUENCE [LARGE SCALE GENOMIC DNA]</scope>
    <source>
        <strain evidence="4">OTTH 0595 / CCAP 157/2 / RCC745</strain>
    </source>
</reference>
<sequence length="651" mass="71410">MLDDDPAIVARRRAERDRVECEIALGASVSNDSQRIEDLRARINAFVDASTSGHVWGVDALRFNVHDRPSGVNRRATLRGSIRVGDGAAEDGWLIARIARDVTTTFDENDVTCARVWDEDGEFVLVECAETLEAWVTPERAEGTTFFVRGELRTVDGDALGGEPGGERTRRAMEIVEKTKGLGIVTQEMVRARLDAVETRIVEHRHAAFAIMPRLCARILAKEPQLVALAMDSLRARDPVGLRAAAKMEVFEPKDFHPTLVQMSRALFVQITSEHFDAPPTYSTSCDDPAERRAREIGMKIACGLEMFIAEWTPRKSSDGESTSDGEPEDDPAWERFKSSLTTNGYFREEIMGSKLYKDLLTTAVREYRRSGLATKVRRVQNEYVQRVSEILDEKYDADDVPHANPSDASDEDWLVNAEQELMEELARLEKEREKSLVEATKKAKSFVSRESGFEGVDHNATPGSCPGDLNIPNGDGVFNLDAQTFLKELGKALRMGDDEKFRAYMGPYGVDSDDDQSSDSDDADFDFPQSDNESVSSRGLPEDDYFDAPPASISRANFIHVDDDAPDSDDDDRAFATEYDAVLRAQLADTKIDVTDSNATDADVSAALASGLLASASAAAGAPSAAASLLAASGADTDAINALIRAVDRK</sequence>
<feature type="compositionally biased region" description="Acidic residues" evidence="2">
    <location>
        <begin position="512"/>
        <end position="526"/>
    </location>
</feature>
<dbReference type="Proteomes" id="UP000009170">
    <property type="component" value="Unassembled WGS sequence"/>
</dbReference>
<gene>
    <name evidence="3" type="ORF">OT_ostta04g00720</name>
</gene>
<feature type="region of interest" description="Disordered" evidence="2">
    <location>
        <begin position="315"/>
        <end position="335"/>
    </location>
</feature>
<accession>A0A090M5S5</accession>
<dbReference type="PANTHER" id="PTHR13060">
    <property type="entry name" value="SGT1 PROTEIN HSGT1 SUPPRESSOR OF GCR2"/>
    <property type="match status" value="1"/>
</dbReference>
<dbReference type="KEGG" id="ota:OT_ostta04g00720"/>
<feature type="coiled-coil region" evidence="1">
    <location>
        <begin position="412"/>
        <end position="439"/>
    </location>
</feature>
<dbReference type="STRING" id="70448.A0A090M5S5"/>
<dbReference type="FunCoup" id="A0A090M5S5">
    <property type="interactions" value="1692"/>
</dbReference>
<dbReference type="EMBL" id="CAID01000004">
    <property type="protein sequence ID" value="CEF97444.1"/>
    <property type="molecule type" value="Genomic_DNA"/>
</dbReference>
<dbReference type="OrthoDB" id="568309at2759"/>
<dbReference type="GO" id="GO:0005634">
    <property type="term" value="C:nucleus"/>
    <property type="evidence" value="ECO:0007669"/>
    <property type="project" value="TreeGrafter"/>
</dbReference>
<keyword evidence="1" id="KW-0175">Coiled coil</keyword>
<dbReference type="AlphaFoldDB" id="A0A090M5S5"/>
<evidence type="ECO:0000313" key="4">
    <source>
        <dbReference type="Proteomes" id="UP000009170"/>
    </source>
</evidence>
<protein>
    <submittedName>
        <fullName evidence="3">SGT1</fullName>
    </submittedName>
</protein>
<evidence type="ECO:0000256" key="2">
    <source>
        <dbReference type="SAM" id="MobiDB-lite"/>
    </source>
</evidence>
<keyword evidence="4" id="KW-1185">Reference proteome</keyword>
<organism evidence="3 4">
    <name type="scientific">Ostreococcus tauri</name>
    <name type="common">Marine green alga</name>
    <dbReference type="NCBI Taxonomy" id="70448"/>
    <lineage>
        <taxon>Eukaryota</taxon>
        <taxon>Viridiplantae</taxon>
        <taxon>Chlorophyta</taxon>
        <taxon>Mamiellophyceae</taxon>
        <taxon>Mamiellales</taxon>
        <taxon>Bathycoccaceae</taxon>
        <taxon>Ostreococcus</taxon>
    </lineage>
</organism>
<dbReference type="InterPro" id="IPR010770">
    <property type="entry name" value="Ecd"/>
</dbReference>
<feature type="compositionally biased region" description="Acidic residues" evidence="2">
    <location>
        <begin position="322"/>
        <end position="332"/>
    </location>
</feature>
<dbReference type="PANTHER" id="PTHR13060:SF0">
    <property type="entry name" value="PROTEIN ECDYSONELESS HOMOLOG"/>
    <property type="match status" value="1"/>
</dbReference>
<name>A0A090M5S5_OSTTA</name>
<comment type="caution">
    <text evidence="3">The sequence shown here is derived from an EMBL/GenBank/DDBJ whole genome shotgun (WGS) entry which is preliminary data.</text>
</comment>
<feature type="region of interest" description="Disordered" evidence="2">
    <location>
        <begin position="506"/>
        <end position="548"/>
    </location>
</feature>
<evidence type="ECO:0000313" key="3">
    <source>
        <dbReference type="EMBL" id="CEF97444.1"/>
    </source>
</evidence>
<dbReference type="InParanoid" id="A0A090M5S5"/>